<organism evidence="1 2">
    <name type="scientific">Candidatus Accumulibacter phosphatis</name>
    <dbReference type="NCBI Taxonomy" id="327160"/>
    <lineage>
        <taxon>Bacteria</taxon>
        <taxon>Pseudomonadati</taxon>
        <taxon>Pseudomonadota</taxon>
        <taxon>Betaproteobacteria</taxon>
        <taxon>Candidatus Accumulibacter</taxon>
    </lineage>
</organism>
<comment type="caution">
    <text evidence="1">The sequence shown here is derived from an EMBL/GenBank/DDBJ whole genome shotgun (WGS) entry which is preliminary data.</text>
</comment>
<proteinExistence type="predicted"/>
<dbReference type="EMBL" id="JDVG02000342">
    <property type="protein sequence ID" value="KFB72751.1"/>
    <property type="molecule type" value="Genomic_DNA"/>
</dbReference>
<reference evidence="1 2" key="1">
    <citation type="submission" date="2014-02" db="EMBL/GenBank/DDBJ databases">
        <title>Expanding our view of genomic diversity in Candidatus Accumulibacter clades.</title>
        <authorList>
            <person name="Skennerton C.T."/>
            <person name="Barr J.J."/>
            <person name="Slater F.R."/>
            <person name="Bond P.L."/>
            <person name="Tyson G.W."/>
        </authorList>
    </citation>
    <scope>NUCLEOTIDE SEQUENCE [LARGE SCALE GENOMIC DNA]</scope>
    <source>
        <strain evidence="2">BA-91</strain>
    </source>
</reference>
<gene>
    <name evidence="1" type="ORF">AW09_002051</name>
</gene>
<sequence length="170" mass="18367">MVHADVDIARIGHPANRQGKNLQTRVGGGHVRLQDAALRLEQAGQVGIVIDRDAIRTKFDHALEGAAEAHHRLLRQAVDQVDADRLEAGGACCVDDGAGFFLALHTVHGQLDARIEILHADAHAIETQVAEQFDGGAIHLARIDFDRVLATLDQSEVPACRGHQLTHLVV</sequence>
<dbReference type="AlphaFoldDB" id="A0A080LVU2"/>
<accession>A0A080LVU2</accession>
<evidence type="ECO:0000313" key="1">
    <source>
        <dbReference type="EMBL" id="KFB72751.1"/>
    </source>
</evidence>
<dbReference type="Proteomes" id="UP000020077">
    <property type="component" value="Unassembled WGS sequence"/>
</dbReference>
<name>A0A080LVU2_9PROT</name>
<protein>
    <submittedName>
        <fullName evidence="1">Uncharacterized protein</fullName>
    </submittedName>
</protein>
<evidence type="ECO:0000313" key="2">
    <source>
        <dbReference type="Proteomes" id="UP000020077"/>
    </source>
</evidence>